<dbReference type="PROSITE" id="PS51007">
    <property type="entry name" value="CYTC"/>
    <property type="match status" value="1"/>
</dbReference>
<dbReference type="Proteomes" id="UP000036938">
    <property type="component" value="Unassembled WGS sequence"/>
</dbReference>
<gene>
    <name evidence="6" type="ORF">ATO11_13190</name>
</gene>
<dbReference type="GO" id="GO:0020037">
    <property type="term" value="F:heme binding"/>
    <property type="evidence" value="ECO:0007669"/>
    <property type="project" value="InterPro"/>
</dbReference>
<dbReference type="AlphaFoldDB" id="A0A0L1JNT8"/>
<dbReference type="InterPro" id="IPR036280">
    <property type="entry name" value="Multihaem_cyt_sf"/>
</dbReference>
<name>A0A0L1JNT8_9RHOB</name>
<dbReference type="OrthoDB" id="656942at2"/>
<feature type="chain" id="PRO_5005553792" description="Cytochrome c domain-containing protein" evidence="4">
    <location>
        <begin position="22"/>
        <end position="212"/>
    </location>
</feature>
<feature type="domain" description="Cytochrome c" evidence="5">
    <location>
        <begin position="44"/>
        <end position="205"/>
    </location>
</feature>
<proteinExistence type="predicted"/>
<dbReference type="GO" id="GO:0046872">
    <property type="term" value="F:metal ion binding"/>
    <property type="evidence" value="ECO:0007669"/>
    <property type="project" value="UniProtKB-KW"/>
</dbReference>
<evidence type="ECO:0000256" key="2">
    <source>
        <dbReference type="ARBA" id="ARBA00023004"/>
    </source>
</evidence>
<dbReference type="GO" id="GO:0009055">
    <property type="term" value="F:electron transfer activity"/>
    <property type="evidence" value="ECO:0007669"/>
    <property type="project" value="InterPro"/>
</dbReference>
<protein>
    <recommendedName>
        <fullName evidence="5">Cytochrome c domain-containing protein</fullName>
    </recommendedName>
</protein>
<dbReference type="PATRIC" id="fig|1317121.7.peg.3350"/>
<accession>A0A0L1JNT8</accession>
<keyword evidence="2 3" id="KW-0408">Iron</keyword>
<dbReference type="STRING" id="1317121.ATO11_13190"/>
<keyword evidence="4" id="KW-0732">Signal</keyword>
<organism evidence="6 7">
    <name type="scientific">Pseudaestuariivita atlantica</name>
    <dbReference type="NCBI Taxonomy" id="1317121"/>
    <lineage>
        <taxon>Bacteria</taxon>
        <taxon>Pseudomonadati</taxon>
        <taxon>Pseudomonadota</taxon>
        <taxon>Alphaproteobacteria</taxon>
        <taxon>Rhodobacterales</taxon>
        <taxon>Paracoccaceae</taxon>
        <taxon>Pseudaestuariivita</taxon>
    </lineage>
</organism>
<evidence type="ECO:0000256" key="3">
    <source>
        <dbReference type="PROSITE-ProRule" id="PRU00433"/>
    </source>
</evidence>
<dbReference type="EMBL" id="AQQZ01000005">
    <property type="protein sequence ID" value="KNG93382.1"/>
    <property type="molecule type" value="Genomic_DNA"/>
</dbReference>
<evidence type="ECO:0000256" key="1">
    <source>
        <dbReference type="ARBA" id="ARBA00022723"/>
    </source>
</evidence>
<evidence type="ECO:0000313" key="6">
    <source>
        <dbReference type="EMBL" id="KNG93382.1"/>
    </source>
</evidence>
<keyword evidence="3" id="KW-0349">Heme</keyword>
<reference evidence="6 7" key="1">
    <citation type="journal article" date="2015" name="Int. J. Syst. Evol. Microbiol.">
        <title>Aestuariivita atlantica sp. nov., isolated from deep sea sediment of the Atlantic Ocean.</title>
        <authorList>
            <person name="Li G."/>
            <person name="Lai Q."/>
            <person name="Du Y."/>
            <person name="Liu X."/>
            <person name="Sun F."/>
            <person name="Shao Z."/>
        </authorList>
    </citation>
    <scope>NUCLEOTIDE SEQUENCE [LARGE SCALE GENOMIC DNA]</scope>
    <source>
        <strain evidence="6 7">22II-S11-z3</strain>
    </source>
</reference>
<sequence>MKRYLTALTLAVAMLTTPVLAEGEHGLTVTAPDPVNVSRSAGLAAWDRLHEVFVHPRCANCHVDAEGVPMWTGPSYGAPGPHGMAIVAGESRIGAETLPCQTCHVTSTQPNTVAHAAPHTGMEWQLAPVEFQWVGKSPQDICAQVRDPDRNGGRDGAGLVEHILHDAAETGFITWGFNPGGGREPAPGDLQSHLDDTIAWVAAGMPCPEDGQ</sequence>
<keyword evidence="7" id="KW-1185">Reference proteome</keyword>
<dbReference type="SUPFAM" id="SSF48695">
    <property type="entry name" value="Multiheme cytochromes"/>
    <property type="match status" value="1"/>
</dbReference>
<feature type="signal peptide" evidence="4">
    <location>
        <begin position="1"/>
        <end position="21"/>
    </location>
</feature>
<evidence type="ECO:0000313" key="7">
    <source>
        <dbReference type="Proteomes" id="UP000036938"/>
    </source>
</evidence>
<comment type="caution">
    <text evidence="6">The sequence shown here is derived from an EMBL/GenBank/DDBJ whole genome shotgun (WGS) entry which is preliminary data.</text>
</comment>
<evidence type="ECO:0000259" key="5">
    <source>
        <dbReference type="PROSITE" id="PS51007"/>
    </source>
</evidence>
<keyword evidence="1 3" id="KW-0479">Metal-binding</keyword>
<dbReference type="RefSeq" id="WP_050531351.1">
    <property type="nucleotide sequence ID" value="NZ_AQQZ01000005.1"/>
</dbReference>
<evidence type="ECO:0000256" key="4">
    <source>
        <dbReference type="SAM" id="SignalP"/>
    </source>
</evidence>
<dbReference type="InterPro" id="IPR009056">
    <property type="entry name" value="Cyt_c-like_dom"/>
</dbReference>